<dbReference type="GO" id="GO:0016020">
    <property type="term" value="C:membrane"/>
    <property type="evidence" value="ECO:0007669"/>
    <property type="project" value="UniProtKB-SubCell"/>
</dbReference>
<evidence type="ECO:0000256" key="5">
    <source>
        <dbReference type="ARBA" id="ARBA00023180"/>
    </source>
</evidence>
<dbReference type="InterPro" id="IPR050726">
    <property type="entry name" value="mGluR"/>
</dbReference>
<dbReference type="InterPro" id="IPR028082">
    <property type="entry name" value="Peripla_BP_I"/>
</dbReference>
<gene>
    <name evidence="7" type="ORF">QR98_0017680</name>
</gene>
<keyword evidence="4" id="KW-0472">Membrane</keyword>
<comment type="caution">
    <text evidence="7">The sequence shown here is derived from an EMBL/GenBank/DDBJ whole genome shotgun (WGS) entry which is preliminary data.</text>
</comment>
<dbReference type="PANTHER" id="PTHR24060">
    <property type="entry name" value="METABOTROPIC GLUTAMATE RECEPTOR"/>
    <property type="match status" value="1"/>
</dbReference>
<dbReference type="VEuPathDB" id="VectorBase:SSCA008987"/>
<keyword evidence="3" id="KW-1133">Transmembrane helix</keyword>
<evidence type="ECO:0000313" key="8">
    <source>
        <dbReference type="Proteomes" id="UP000616769"/>
    </source>
</evidence>
<evidence type="ECO:0000256" key="3">
    <source>
        <dbReference type="ARBA" id="ARBA00022989"/>
    </source>
</evidence>
<dbReference type="SUPFAM" id="SSF53822">
    <property type="entry name" value="Periplasmic binding protein-like I"/>
    <property type="match status" value="1"/>
</dbReference>
<feature type="domain" description="Receptor ligand binding region" evidence="6">
    <location>
        <begin position="1"/>
        <end position="81"/>
    </location>
</feature>
<organism evidence="7 8">
    <name type="scientific">Sarcoptes scabiei</name>
    <name type="common">Itch mite</name>
    <name type="synonym">Acarus scabiei</name>
    <dbReference type="NCBI Taxonomy" id="52283"/>
    <lineage>
        <taxon>Eukaryota</taxon>
        <taxon>Metazoa</taxon>
        <taxon>Ecdysozoa</taxon>
        <taxon>Arthropoda</taxon>
        <taxon>Chelicerata</taxon>
        <taxon>Arachnida</taxon>
        <taxon>Acari</taxon>
        <taxon>Acariformes</taxon>
        <taxon>Sarcoptiformes</taxon>
        <taxon>Astigmata</taxon>
        <taxon>Psoroptidia</taxon>
        <taxon>Sarcoptoidea</taxon>
        <taxon>Sarcoptidae</taxon>
        <taxon>Sarcoptinae</taxon>
        <taxon>Sarcoptes</taxon>
    </lineage>
</organism>
<keyword evidence="5" id="KW-0325">Glycoprotein</keyword>
<protein>
    <submittedName>
        <fullName evidence="7">Metabotropic glutamate receptor-like protein 1</fullName>
    </submittedName>
</protein>
<proteinExistence type="predicted"/>
<evidence type="ECO:0000256" key="1">
    <source>
        <dbReference type="ARBA" id="ARBA00004370"/>
    </source>
</evidence>
<evidence type="ECO:0000313" key="7">
    <source>
        <dbReference type="EMBL" id="KPM03337.1"/>
    </source>
</evidence>
<dbReference type="Proteomes" id="UP000616769">
    <property type="component" value="Unassembled WGS sequence"/>
</dbReference>
<dbReference type="Pfam" id="PF01094">
    <property type="entry name" value="ANF_receptor"/>
    <property type="match status" value="1"/>
</dbReference>
<evidence type="ECO:0000259" key="6">
    <source>
        <dbReference type="Pfam" id="PF01094"/>
    </source>
</evidence>
<dbReference type="InterPro" id="IPR001828">
    <property type="entry name" value="ANF_lig-bd_rcpt"/>
</dbReference>
<evidence type="ECO:0000256" key="2">
    <source>
        <dbReference type="ARBA" id="ARBA00022692"/>
    </source>
</evidence>
<accession>A0A131ZXE1</accession>
<keyword evidence="2" id="KW-0812">Transmembrane</keyword>
<sequence>MLFAIDKINRDPTLLTNIKLGAIILDTCSSDTYALNQSLEFIRASINTVEASAFECIDGSIPRPKYDWKHITGVVGGSYSEYNEGKITNEISPEKMRMEMGH</sequence>
<name>A0A131ZXE1_SARSC</name>
<dbReference type="EMBL" id="JXLN01004662">
    <property type="protein sequence ID" value="KPM03337.1"/>
    <property type="molecule type" value="Genomic_DNA"/>
</dbReference>
<reference evidence="7 8" key="1">
    <citation type="journal article" date="2015" name="Parasit. Vectors">
        <title>Draft genome of the scabies mite.</title>
        <authorList>
            <person name="Rider S.D.Jr."/>
            <person name="Morgan M.S."/>
            <person name="Arlian L.G."/>
        </authorList>
    </citation>
    <scope>NUCLEOTIDE SEQUENCE [LARGE SCALE GENOMIC DNA]</scope>
    <source>
        <strain evidence="7">Arlian Lab</strain>
    </source>
</reference>
<keyword evidence="7" id="KW-0675">Receptor</keyword>
<evidence type="ECO:0000256" key="4">
    <source>
        <dbReference type="ARBA" id="ARBA00023136"/>
    </source>
</evidence>
<dbReference type="AlphaFoldDB" id="A0A131ZXE1"/>
<comment type="subcellular location">
    <subcellularLocation>
        <location evidence="1">Membrane</location>
    </subcellularLocation>
</comment>
<dbReference type="Gene3D" id="3.40.50.2300">
    <property type="match status" value="1"/>
</dbReference>